<feature type="domain" description="Luciferase-like" evidence="1">
    <location>
        <begin position="12"/>
        <end position="264"/>
    </location>
</feature>
<evidence type="ECO:0000259" key="1">
    <source>
        <dbReference type="Pfam" id="PF00296"/>
    </source>
</evidence>
<dbReference type="Pfam" id="PF00296">
    <property type="entry name" value="Bac_luciferase"/>
    <property type="match status" value="1"/>
</dbReference>
<dbReference type="PANTHER" id="PTHR43244">
    <property type="match status" value="1"/>
</dbReference>
<dbReference type="InterPro" id="IPR050564">
    <property type="entry name" value="F420-G6PD/mer"/>
</dbReference>
<comment type="caution">
    <text evidence="2">The sequence shown here is derived from an EMBL/GenBank/DDBJ whole genome shotgun (WGS) entry which is preliminary data.</text>
</comment>
<dbReference type="SUPFAM" id="SSF51679">
    <property type="entry name" value="Bacterial luciferase-like"/>
    <property type="match status" value="1"/>
</dbReference>
<organism evidence="2 3">
    <name type="scientific">Trinickia symbiotica</name>
    <dbReference type="NCBI Taxonomy" id="863227"/>
    <lineage>
        <taxon>Bacteria</taxon>
        <taxon>Pseudomonadati</taxon>
        <taxon>Pseudomonadota</taxon>
        <taxon>Betaproteobacteria</taxon>
        <taxon>Burkholderiales</taxon>
        <taxon>Burkholderiaceae</taxon>
        <taxon>Trinickia</taxon>
    </lineage>
</organism>
<keyword evidence="3" id="KW-1185">Reference proteome</keyword>
<dbReference type="AlphaFoldDB" id="A0A2N7WLY3"/>
<protein>
    <submittedName>
        <fullName evidence="2">LLM class flavin-dependent oxidoreductase</fullName>
    </submittedName>
</protein>
<reference evidence="2 3" key="1">
    <citation type="submission" date="2018-01" db="EMBL/GenBank/DDBJ databases">
        <title>Whole genome analyses suggest that Burkholderia sensu lato contains two further novel genera in the rhizoxinica-symbiotica group Mycetohabitans gen. nov., and Trinickia gen. nov.: implications for the evolution of diazotrophy and nodulation in the Burkholderiaceae.</title>
        <authorList>
            <person name="Estrada-de los Santos P."/>
            <person name="Palmer M."/>
            <person name="Chavez-Ramirez B."/>
            <person name="Beukes C."/>
            <person name="Steenkamp E.T."/>
            <person name="Hirsch A.M."/>
            <person name="Manyaka P."/>
            <person name="Maluk M."/>
            <person name="Lafos M."/>
            <person name="Crook M."/>
            <person name="Gross E."/>
            <person name="Simon M.F."/>
            <person name="Bueno dos Reis Junior F."/>
            <person name="Poole P.S."/>
            <person name="Venter S.N."/>
            <person name="James E.K."/>
        </authorList>
    </citation>
    <scope>NUCLEOTIDE SEQUENCE [LARGE SCALE GENOMIC DNA]</scope>
    <source>
        <strain evidence="2 3">JPY 581</strain>
    </source>
</reference>
<accession>A0A2N7WLY3</accession>
<dbReference type="RefSeq" id="WP_018442687.1">
    <property type="nucleotide sequence ID" value="NZ_KB890190.1"/>
</dbReference>
<dbReference type="CDD" id="cd01097">
    <property type="entry name" value="Tetrahydromethanopterin_reductase"/>
    <property type="match status" value="1"/>
</dbReference>
<dbReference type="EMBL" id="PNYC01000031">
    <property type="protein sequence ID" value="PMS30428.1"/>
    <property type="molecule type" value="Genomic_DNA"/>
</dbReference>
<sequence length="302" mass="33046">MPLIGLTLDRTTHQLPAEKLSDLVKKIERLGFESVWLLDSFGREPFLACGFMLSQTHTLKVATGVATVYGRDPTGAVQALQTLSQFYPGRFIMGLGASNPIVIAKRKGEWVAPLPKMTAYLEEMAEVKLISAKPELMAPLYIAAHAPGLQKLATKHAQGMVTWMMPTAVIKEARERVGSGLNITSQIMCVMSSDANEARTIARTYLSMYLALPYYQAAFEKAGFEASDWSEGGSDRLIDSLTAWGSPSDILARVEEFGTAGVDRVVLNVVREDETQRITGKPPVIIGDWEGIDALSAILRKQ</sequence>
<dbReference type="Gene3D" id="3.20.20.30">
    <property type="entry name" value="Luciferase-like domain"/>
    <property type="match status" value="1"/>
</dbReference>
<evidence type="ECO:0000313" key="2">
    <source>
        <dbReference type="EMBL" id="PMS30428.1"/>
    </source>
</evidence>
<name>A0A2N7WLY3_9BURK</name>
<dbReference type="Proteomes" id="UP000235777">
    <property type="component" value="Unassembled WGS sequence"/>
</dbReference>
<evidence type="ECO:0000313" key="3">
    <source>
        <dbReference type="Proteomes" id="UP000235777"/>
    </source>
</evidence>
<proteinExistence type="predicted"/>
<dbReference type="InterPro" id="IPR036661">
    <property type="entry name" value="Luciferase-like_sf"/>
</dbReference>
<dbReference type="OrthoDB" id="7239898at2"/>
<dbReference type="PANTHER" id="PTHR43244:SF2">
    <property type="entry name" value="CONSERVED HYPOTHETICAL ALANINE AND PROLINE-RICH PROTEIN"/>
    <property type="match status" value="1"/>
</dbReference>
<dbReference type="InterPro" id="IPR011251">
    <property type="entry name" value="Luciferase-like_dom"/>
</dbReference>
<gene>
    <name evidence="2" type="ORF">C0Z20_29780</name>
</gene>
<dbReference type="GO" id="GO:0016705">
    <property type="term" value="F:oxidoreductase activity, acting on paired donors, with incorporation or reduction of molecular oxygen"/>
    <property type="evidence" value="ECO:0007669"/>
    <property type="project" value="InterPro"/>
</dbReference>
<dbReference type="STRING" id="863227.GCA_000373005_04092"/>